<proteinExistence type="predicted"/>
<dbReference type="InterPro" id="IPR012675">
    <property type="entry name" value="Beta-grasp_dom_sf"/>
</dbReference>
<evidence type="ECO:0000313" key="2">
    <source>
        <dbReference type="Proteomes" id="UP000477750"/>
    </source>
</evidence>
<organism evidence="1 2">
    <name type="scientific">Glycomyces albidus</name>
    <dbReference type="NCBI Taxonomy" id="2656774"/>
    <lineage>
        <taxon>Bacteria</taxon>
        <taxon>Bacillati</taxon>
        <taxon>Actinomycetota</taxon>
        <taxon>Actinomycetes</taxon>
        <taxon>Glycomycetales</taxon>
        <taxon>Glycomycetaceae</taxon>
        <taxon>Glycomyces</taxon>
    </lineage>
</organism>
<dbReference type="SUPFAM" id="SSF54285">
    <property type="entry name" value="MoaD/ThiS"/>
    <property type="match status" value="1"/>
</dbReference>
<evidence type="ECO:0000313" key="1">
    <source>
        <dbReference type="EMBL" id="MQM28811.1"/>
    </source>
</evidence>
<dbReference type="EMBL" id="WIAO01000058">
    <property type="protein sequence ID" value="MQM28811.1"/>
    <property type="molecule type" value="Genomic_DNA"/>
</dbReference>
<dbReference type="Gene3D" id="3.10.20.30">
    <property type="match status" value="1"/>
</dbReference>
<dbReference type="InterPro" id="IPR016155">
    <property type="entry name" value="Mopterin_synth/thiamin_S_b"/>
</dbReference>
<dbReference type="AlphaFoldDB" id="A0A6L5GGS9"/>
<comment type="caution">
    <text evidence="1">The sequence shown here is derived from an EMBL/GenBank/DDBJ whole genome shotgun (WGS) entry which is preliminary data.</text>
</comment>
<dbReference type="Pfam" id="PF02597">
    <property type="entry name" value="ThiS"/>
    <property type="match status" value="1"/>
</dbReference>
<reference evidence="1 2" key="1">
    <citation type="submission" date="2019-10" db="EMBL/GenBank/DDBJ databases">
        <title>Glycomyces albidus sp. nov., a novel actinomycete isolated from rhizosphere soil of wheat (Triticum aestivum L.).</title>
        <authorList>
            <person name="Qian L."/>
        </authorList>
    </citation>
    <scope>NUCLEOTIDE SEQUENCE [LARGE SCALE GENOMIC DNA]</scope>
    <source>
        <strain evidence="1 2">NEAU-7082</strain>
    </source>
</reference>
<accession>A0A6L5GGS9</accession>
<name>A0A6L5GGS9_9ACTN</name>
<sequence>MSVVTVRYFAGAKAAAGRAEEQVDAADVGELTAVLADRHGPALGKVLSASTLLVDGLAAKDPATALPAGVTVEVLPPFAGG</sequence>
<keyword evidence="2" id="KW-1185">Reference proteome</keyword>
<dbReference type="InterPro" id="IPR003749">
    <property type="entry name" value="ThiS/MoaD-like"/>
</dbReference>
<gene>
    <name evidence="1" type="ORF">GFD30_25080</name>
</gene>
<protein>
    <submittedName>
        <fullName evidence="1">MoaD/ThiS family protein</fullName>
    </submittedName>
</protein>
<dbReference type="Proteomes" id="UP000477750">
    <property type="component" value="Unassembled WGS sequence"/>
</dbReference>
<dbReference type="RefSeq" id="WP_153027897.1">
    <property type="nucleotide sequence ID" value="NZ_WIAO01000058.1"/>
</dbReference>